<comment type="caution">
    <text evidence="11">The sequence shown here is derived from an EMBL/GenBank/DDBJ whole genome shotgun (WGS) entry which is preliminary data.</text>
</comment>
<dbReference type="PANTHER" id="PTHR24082">
    <property type="entry name" value="NUCLEAR HORMONE RECEPTOR"/>
    <property type="match status" value="1"/>
</dbReference>
<dbReference type="InterPro" id="IPR001628">
    <property type="entry name" value="Znf_hrmn_rcpt"/>
</dbReference>
<feature type="non-terminal residue" evidence="11">
    <location>
        <position position="124"/>
    </location>
</feature>
<dbReference type="AlphaFoldDB" id="A0A1Y3BSY2"/>
<keyword evidence="6" id="KW-0804">Transcription</keyword>
<dbReference type="GO" id="GO:0035100">
    <property type="term" value="F:ecdysone binding"/>
    <property type="evidence" value="ECO:0007669"/>
    <property type="project" value="InterPro"/>
</dbReference>
<dbReference type="Proteomes" id="UP000194236">
    <property type="component" value="Unassembled WGS sequence"/>
</dbReference>
<evidence type="ECO:0000256" key="4">
    <source>
        <dbReference type="ARBA" id="ARBA00023015"/>
    </source>
</evidence>
<evidence type="ECO:0000313" key="12">
    <source>
        <dbReference type="Proteomes" id="UP000194236"/>
    </source>
</evidence>
<keyword evidence="5" id="KW-0238">DNA-binding</keyword>
<evidence type="ECO:0000256" key="5">
    <source>
        <dbReference type="ARBA" id="ARBA00023125"/>
    </source>
</evidence>
<evidence type="ECO:0000259" key="10">
    <source>
        <dbReference type="Pfam" id="PF00105"/>
    </source>
</evidence>
<accession>A0A1Y3BSY2</accession>
<dbReference type="InterPro" id="IPR013088">
    <property type="entry name" value="Znf_NHR/GATA"/>
</dbReference>
<feature type="compositionally biased region" description="Polar residues" evidence="9">
    <location>
        <begin position="48"/>
        <end position="61"/>
    </location>
</feature>
<gene>
    <name evidence="11" type="ORF">BLA29_013375</name>
</gene>
<keyword evidence="2" id="KW-0863">Zinc-finger</keyword>
<evidence type="ECO:0000256" key="3">
    <source>
        <dbReference type="ARBA" id="ARBA00022833"/>
    </source>
</evidence>
<dbReference type="GO" id="GO:0035076">
    <property type="term" value="P:ecdysone receptor signaling pathway"/>
    <property type="evidence" value="ECO:0007669"/>
    <property type="project" value="InterPro"/>
</dbReference>
<keyword evidence="7" id="KW-0675">Receptor</keyword>
<feature type="domain" description="Nuclear receptor" evidence="10">
    <location>
        <begin position="3"/>
        <end position="21"/>
    </location>
</feature>
<feature type="region of interest" description="Disordered" evidence="9">
    <location>
        <begin position="38"/>
        <end position="61"/>
    </location>
</feature>
<dbReference type="EMBL" id="MUJZ01000787">
    <property type="protein sequence ID" value="OTF84091.1"/>
    <property type="molecule type" value="Genomic_DNA"/>
</dbReference>
<dbReference type="PRINTS" id="PR01283">
    <property type="entry name" value="ECDYSTEROIDR"/>
</dbReference>
<keyword evidence="1" id="KW-0479">Metal-binding</keyword>
<dbReference type="InterPro" id="IPR003069">
    <property type="entry name" value="Ecdystd_rcpt"/>
</dbReference>
<evidence type="ECO:0000256" key="9">
    <source>
        <dbReference type="SAM" id="MobiDB-lite"/>
    </source>
</evidence>
<dbReference type="GO" id="GO:0090575">
    <property type="term" value="C:RNA polymerase II transcription regulator complex"/>
    <property type="evidence" value="ECO:0007669"/>
    <property type="project" value="TreeGrafter"/>
</dbReference>
<dbReference type="GO" id="GO:0004879">
    <property type="term" value="F:nuclear receptor activity"/>
    <property type="evidence" value="ECO:0007669"/>
    <property type="project" value="InterPro"/>
</dbReference>
<dbReference type="GO" id="GO:0008270">
    <property type="term" value="F:zinc ion binding"/>
    <property type="evidence" value="ECO:0007669"/>
    <property type="project" value="UniProtKB-KW"/>
</dbReference>
<reference evidence="11 12" key="1">
    <citation type="submission" date="2017-03" db="EMBL/GenBank/DDBJ databases">
        <title>Genome Survey of Euroglyphus maynei.</title>
        <authorList>
            <person name="Arlian L.G."/>
            <person name="Morgan M.S."/>
            <person name="Rider S.D."/>
        </authorList>
    </citation>
    <scope>NUCLEOTIDE SEQUENCE [LARGE SCALE GENOMIC DNA]</scope>
    <source>
        <strain evidence="11">Arlian Lab</strain>
        <tissue evidence="11">Whole body</tissue>
    </source>
</reference>
<organism evidence="11 12">
    <name type="scientific">Euroglyphus maynei</name>
    <name type="common">Mayne's house dust mite</name>
    <dbReference type="NCBI Taxonomy" id="6958"/>
    <lineage>
        <taxon>Eukaryota</taxon>
        <taxon>Metazoa</taxon>
        <taxon>Ecdysozoa</taxon>
        <taxon>Arthropoda</taxon>
        <taxon>Chelicerata</taxon>
        <taxon>Arachnida</taxon>
        <taxon>Acari</taxon>
        <taxon>Acariformes</taxon>
        <taxon>Sarcoptiformes</taxon>
        <taxon>Astigmata</taxon>
        <taxon>Psoroptidia</taxon>
        <taxon>Analgoidea</taxon>
        <taxon>Pyroglyphidae</taxon>
        <taxon>Pyroglyphinae</taxon>
        <taxon>Euroglyphus</taxon>
    </lineage>
</organism>
<dbReference type="OrthoDB" id="5837785at2759"/>
<evidence type="ECO:0000256" key="6">
    <source>
        <dbReference type="ARBA" id="ARBA00023163"/>
    </source>
</evidence>
<dbReference type="InterPro" id="IPR050234">
    <property type="entry name" value="Nuclear_hormone_rcpt_NR1"/>
</dbReference>
<evidence type="ECO:0000313" key="11">
    <source>
        <dbReference type="EMBL" id="OTF84091.1"/>
    </source>
</evidence>
<evidence type="ECO:0000256" key="8">
    <source>
        <dbReference type="ARBA" id="ARBA00023242"/>
    </source>
</evidence>
<dbReference type="SUPFAM" id="SSF57716">
    <property type="entry name" value="Glucocorticoid receptor-like (DNA-binding domain)"/>
    <property type="match status" value="1"/>
</dbReference>
<dbReference type="PANTHER" id="PTHR24082:SF507">
    <property type="entry name" value="BILE ACID RECEPTOR-RELATED"/>
    <property type="match status" value="1"/>
</dbReference>
<dbReference type="GO" id="GO:0000122">
    <property type="term" value="P:negative regulation of transcription by RNA polymerase II"/>
    <property type="evidence" value="ECO:0007669"/>
    <property type="project" value="TreeGrafter"/>
</dbReference>
<dbReference type="GO" id="GO:0000978">
    <property type="term" value="F:RNA polymerase II cis-regulatory region sequence-specific DNA binding"/>
    <property type="evidence" value="ECO:0007669"/>
    <property type="project" value="TreeGrafter"/>
</dbReference>
<feature type="compositionally biased region" description="Basic and acidic residues" evidence="9">
    <location>
        <begin position="38"/>
        <end position="47"/>
    </location>
</feature>
<dbReference type="GO" id="GO:0030154">
    <property type="term" value="P:cell differentiation"/>
    <property type="evidence" value="ECO:0007669"/>
    <property type="project" value="TreeGrafter"/>
</dbReference>
<dbReference type="GO" id="GO:0045944">
    <property type="term" value="P:positive regulation of transcription by RNA polymerase II"/>
    <property type="evidence" value="ECO:0007669"/>
    <property type="project" value="TreeGrafter"/>
</dbReference>
<keyword evidence="8" id="KW-0539">Nucleus</keyword>
<keyword evidence="3" id="KW-0862">Zinc</keyword>
<evidence type="ECO:0000256" key="2">
    <source>
        <dbReference type="ARBA" id="ARBA00022771"/>
    </source>
</evidence>
<dbReference type="Gene3D" id="3.30.50.10">
    <property type="entry name" value="Erythroid Transcription Factor GATA-1, subunit A"/>
    <property type="match status" value="1"/>
</dbReference>
<proteinExistence type="predicted"/>
<keyword evidence="4" id="KW-0805">Transcription regulation</keyword>
<keyword evidence="12" id="KW-1185">Reference proteome</keyword>
<sequence>MYMRRKCQECRLKKCLSVGMRPECVVPEYQCAMKREAKRAIKDKDKPNSTTKEGLSPNNNTQIMIIEEKQPLTPIMTNNWNGSQNGDVEIARKLSSEQDDIIKKLVFYQNEFESPSEEDIEKIA</sequence>
<evidence type="ECO:0000256" key="7">
    <source>
        <dbReference type="ARBA" id="ARBA00023170"/>
    </source>
</evidence>
<name>A0A1Y3BSY2_EURMA</name>
<dbReference type="Pfam" id="PF00105">
    <property type="entry name" value="zf-C4"/>
    <property type="match status" value="1"/>
</dbReference>
<evidence type="ECO:0000256" key="1">
    <source>
        <dbReference type="ARBA" id="ARBA00022723"/>
    </source>
</evidence>
<protein>
    <recommendedName>
        <fullName evidence="10">Nuclear receptor domain-containing protein</fullName>
    </recommendedName>
</protein>